<keyword evidence="3" id="KW-1185">Reference proteome</keyword>
<gene>
    <name evidence="2" type="ORF">GXM_02242</name>
</gene>
<evidence type="ECO:0000313" key="2">
    <source>
        <dbReference type="EMBL" id="QFS44767.1"/>
    </source>
</evidence>
<dbReference type="InterPro" id="IPR001107">
    <property type="entry name" value="Band_7"/>
</dbReference>
<reference evidence="2 3" key="1">
    <citation type="submission" date="2019-10" db="EMBL/GenBank/DDBJ databases">
        <title>Genomic and transcriptomic insights into the perfect genentic adaptation of a filamentous nitrogen-fixing cyanobacterium to rice fields.</title>
        <authorList>
            <person name="Chen Z."/>
        </authorList>
    </citation>
    <scope>NUCLEOTIDE SEQUENCE [LARGE SCALE GENOMIC DNA]</scope>
    <source>
        <strain evidence="2">CCNUC1</strain>
    </source>
</reference>
<protein>
    <submittedName>
        <fullName evidence="2">Flotillin family protein</fullName>
    </submittedName>
</protein>
<accession>A0A5P8VWN6</accession>
<evidence type="ECO:0000259" key="1">
    <source>
        <dbReference type="Pfam" id="PF01145"/>
    </source>
</evidence>
<feature type="domain" description="Band 7" evidence="1">
    <location>
        <begin position="236"/>
        <end position="431"/>
    </location>
</feature>
<dbReference type="RefSeq" id="WP_152588773.1">
    <property type="nucleotide sequence ID" value="NZ_CP045226.1"/>
</dbReference>
<dbReference type="KEGG" id="nsh:GXM_02242"/>
<name>A0A5P8VWN6_9NOSO</name>
<organism evidence="2 3">
    <name type="scientific">Nostoc sphaeroides CCNUC1</name>
    <dbReference type="NCBI Taxonomy" id="2653204"/>
    <lineage>
        <taxon>Bacteria</taxon>
        <taxon>Bacillati</taxon>
        <taxon>Cyanobacteriota</taxon>
        <taxon>Cyanophyceae</taxon>
        <taxon>Nostocales</taxon>
        <taxon>Nostocaceae</taxon>
        <taxon>Nostoc</taxon>
    </lineage>
</organism>
<dbReference type="Proteomes" id="UP000326678">
    <property type="component" value="Chromosome Gxm1"/>
</dbReference>
<dbReference type="EMBL" id="CP045226">
    <property type="protein sequence ID" value="QFS44767.1"/>
    <property type="molecule type" value="Genomic_DNA"/>
</dbReference>
<sequence length="438" mass="47835">MNPLDLLYGSVVIGENEVGIVIKKLNSKSHNATLSTHQLIALNGEAGCQADTLSPGLHQGYWPWIYTILKVPVIKIPAGEIGLVIANYGRSIPPGRILGKHVECDNFQNARAFLENGGEKGRQLGILTGGTYRINTKLFTVITSVNAFDHAMNPKDLRVHTIEADRIGIVTAYDGTPIKPGEIAGSPVSGHDNFQTPQKFIDGGGCRGLQEEILPSGSWNLNPWFVKVEQEGMTNIPAGTVGVIISHVGKTPENKLASEPVELGYKGVCKTPLYPGKHPINPRIMSVEIVPTHDVSLNWTNKQKPPTNYDAQLHALRLRSKDGFFFDIEVTQVISVAGQDAPKMISRVGSLGSEVLESEPTVGHTTGFINAIKFRSIKNLVTRVLESMIDNYFRNSAQDYEALDFHANRSDRQREAIDHIKSALSAYGVQAEVNTKCA</sequence>
<dbReference type="AlphaFoldDB" id="A0A5P8VWN6"/>
<dbReference type="Pfam" id="PF01145">
    <property type="entry name" value="Band_7"/>
    <property type="match status" value="1"/>
</dbReference>
<proteinExistence type="predicted"/>
<evidence type="ECO:0000313" key="3">
    <source>
        <dbReference type="Proteomes" id="UP000326678"/>
    </source>
</evidence>